<comment type="caution">
    <text evidence="2">The sequence shown here is derived from an EMBL/GenBank/DDBJ whole genome shotgun (WGS) entry which is preliminary data.</text>
</comment>
<dbReference type="OrthoDB" id="9810477at2"/>
<evidence type="ECO:0000313" key="3">
    <source>
        <dbReference type="Proteomes" id="UP000237662"/>
    </source>
</evidence>
<dbReference type="PANTHER" id="PTHR21666">
    <property type="entry name" value="PEPTIDASE-RELATED"/>
    <property type="match status" value="1"/>
</dbReference>
<evidence type="ECO:0000259" key="1">
    <source>
        <dbReference type="Pfam" id="PF01551"/>
    </source>
</evidence>
<reference evidence="2 3" key="1">
    <citation type="submission" date="2018-02" db="EMBL/GenBank/DDBJ databases">
        <title>Genomic Encyclopedia of Archaeal and Bacterial Type Strains, Phase II (KMG-II): from individual species to whole genera.</title>
        <authorList>
            <person name="Goeker M."/>
        </authorList>
    </citation>
    <scope>NUCLEOTIDE SEQUENCE [LARGE SCALE GENOMIC DNA]</scope>
    <source>
        <strain evidence="2 3">DSM 29526</strain>
    </source>
</reference>
<dbReference type="CDD" id="cd12797">
    <property type="entry name" value="M23_peptidase"/>
    <property type="match status" value="1"/>
</dbReference>
<dbReference type="Gene3D" id="2.70.70.10">
    <property type="entry name" value="Glucose Permease (Domain IIA)"/>
    <property type="match status" value="1"/>
</dbReference>
<accession>A0A2S6I7R8</accession>
<dbReference type="InterPro" id="IPR050570">
    <property type="entry name" value="Cell_wall_metabolism_enzyme"/>
</dbReference>
<dbReference type="InterPro" id="IPR016047">
    <property type="entry name" value="M23ase_b-sheet_dom"/>
</dbReference>
<sequence>MQLGFRSLLLLFVLTGPVMAQYQPPLSGPLLVTGTFGELRSNHFHGGLDFRGPVGTPVRSVAAGYVSRVVVSPGGFGQAVYVSHPDGKRTVYGHLEVLSPEIKDTIRALQYETESFSIDFRPDSTAFPVTAGQVIGGVGNRGFSFGPHLHFEVWDAATETRLNPLSLGFTVPDTRRPTVSAVRVYQLSNDGNVLGSKTYSVVSTPLPDTLIVDGPRVGLGLQAIDRQNSLPNRNGIYRARLLADSMEVFGFTYDRIPYVKSEYVNALTDYAEYQRTANWYYRLYAPLPEAAFWETSSSVTSPGTIDLTRQGVREITIIAADYAGNESVFRTVLKYAPPEPATDSRPATAGYQYFLPRGEESIVDTAGMRLELAADALYTDLRFSYVRLPESSAGYLSDVHQLQDRETPLHGSATLIIAPDRVLTNRQRQAAYVGRCNKDGSYGSMGGEWTADGRMMAEIGTFGDYTILMDTVPPRIRIRDFRTDLRGRSSFSLLVDDAVGGTLDYRAMVDGKWALMEYDAKSGTLTYTFEDDRIAPGTSHEFQLRVTDARGNSSEFERTFRR</sequence>
<protein>
    <submittedName>
        <fullName evidence="2">Peptidase M23-like protein</fullName>
    </submittedName>
</protein>
<keyword evidence="3" id="KW-1185">Reference proteome</keyword>
<dbReference type="AlphaFoldDB" id="A0A2S6I7R8"/>
<dbReference type="PANTHER" id="PTHR21666:SF285">
    <property type="entry name" value="M23 FAMILY METALLOPEPTIDASE"/>
    <property type="match status" value="1"/>
</dbReference>
<name>A0A2S6I7R8_9BACT</name>
<dbReference type="Proteomes" id="UP000237662">
    <property type="component" value="Unassembled WGS sequence"/>
</dbReference>
<dbReference type="GO" id="GO:0004222">
    <property type="term" value="F:metalloendopeptidase activity"/>
    <property type="evidence" value="ECO:0007669"/>
    <property type="project" value="TreeGrafter"/>
</dbReference>
<dbReference type="RefSeq" id="WP_104418143.1">
    <property type="nucleotide sequence ID" value="NZ_PTJC01000005.1"/>
</dbReference>
<dbReference type="EMBL" id="PTJC01000005">
    <property type="protein sequence ID" value="PPK87546.1"/>
    <property type="molecule type" value="Genomic_DNA"/>
</dbReference>
<gene>
    <name evidence="2" type="ORF">CLV84_0489</name>
</gene>
<dbReference type="InterPro" id="IPR011055">
    <property type="entry name" value="Dup_hybrid_motif"/>
</dbReference>
<organism evidence="2 3">
    <name type="scientific">Neolewinella xylanilytica</name>
    <dbReference type="NCBI Taxonomy" id="1514080"/>
    <lineage>
        <taxon>Bacteria</taxon>
        <taxon>Pseudomonadati</taxon>
        <taxon>Bacteroidota</taxon>
        <taxon>Saprospiria</taxon>
        <taxon>Saprospirales</taxon>
        <taxon>Lewinellaceae</taxon>
        <taxon>Neolewinella</taxon>
    </lineage>
</organism>
<proteinExistence type="predicted"/>
<evidence type="ECO:0000313" key="2">
    <source>
        <dbReference type="EMBL" id="PPK87546.1"/>
    </source>
</evidence>
<dbReference type="SUPFAM" id="SSF51261">
    <property type="entry name" value="Duplicated hybrid motif"/>
    <property type="match status" value="1"/>
</dbReference>
<feature type="domain" description="M23ase beta-sheet core" evidence="1">
    <location>
        <begin position="44"/>
        <end position="108"/>
    </location>
</feature>
<dbReference type="Pfam" id="PF01551">
    <property type="entry name" value="Peptidase_M23"/>
    <property type="match status" value="1"/>
</dbReference>